<evidence type="ECO:0000313" key="2">
    <source>
        <dbReference type="Proteomes" id="UP001234297"/>
    </source>
</evidence>
<keyword evidence="2" id="KW-1185">Reference proteome</keyword>
<gene>
    <name evidence="1" type="ORF">MRB53_027924</name>
</gene>
<name>A0ACC2KE17_PERAE</name>
<comment type="caution">
    <text evidence="1">The sequence shown here is derived from an EMBL/GenBank/DDBJ whole genome shotgun (WGS) entry which is preliminary data.</text>
</comment>
<proteinExistence type="predicted"/>
<accession>A0ACC2KE17</accession>
<dbReference type="EMBL" id="CM056817">
    <property type="protein sequence ID" value="KAJ8619395.1"/>
    <property type="molecule type" value="Genomic_DNA"/>
</dbReference>
<organism evidence="1 2">
    <name type="scientific">Persea americana</name>
    <name type="common">Avocado</name>
    <dbReference type="NCBI Taxonomy" id="3435"/>
    <lineage>
        <taxon>Eukaryota</taxon>
        <taxon>Viridiplantae</taxon>
        <taxon>Streptophyta</taxon>
        <taxon>Embryophyta</taxon>
        <taxon>Tracheophyta</taxon>
        <taxon>Spermatophyta</taxon>
        <taxon>Magnoliopsida</taxon>
        <taxon>Magnoliidae</taxon>
        <taxon>Laurales</taxon>
        <taxon>Lauraceae</taxon>
        <taxon>Persea</taxon>
    </lineage>
</organism>
<sequence length="113" mass="13460">MREEALREWLTDLKYAAYDAEDVLDKFSYQALRFEIVNERKIKVCGFFLSCVHSDPVFFRGEIGRSIKVVRERLDEIAKDRADFHLKVCHEHHIPGEVGKREKPQPTYQFFNR</sequence>
<reference evidence="1 2" key="1">
    <citation type="journal article" date="2022" name="Hortic Res">
        <title>A haplotype resolved chromosomal level avocado genome allows analysis of novel avocado genes.</title>
        <authorList>
            <person name="Nath O."/>
            <person name="Fletcher S.J."/>
            <person name="Hayward A."/>
            <person name="Shaw L.M."/>
            <person name="Masouleh A.K."/>
            <person name="Furtado A."/>
            <person name="Henry R.J."/>
            <person name="Mitter N."/>
        </authorList>
    </citation>
    <scope>NUCLEOTIDE SEQUENCE [LARGE SCALE GENOMIC DNA]</scope>
    <source>
        <strain evidence="2">cv. Hass</strain>
    </source>
</reference>
<evidence type="ECO:0000313" key="1">
    <source>
        <dbReference type="EMBL" id="KAJ8619395.1"/>
    </source>
</evidence>
<protein>
    <submittedName>
        <fullName evidence="1">Uncharacterized protein</fullName>
    </submittedName>
</protein>
<dbReference type="Proteomes" id="UP001234297">
    <property type="component" value="Chromosome 9"/>
</dbReference>